<evidence type="ECO:0000313" key="7">
    <source>
        <dbReference type="Proteomes" id="UP000318720"/>
    </source>
</evidence>
<proteinExistence type="predicted"/>
<dbReference type="Pfam" id="PF08545">
    <property type="entry name" value="ACP_syn_III"/>
    <property type="match status" value="1"/>
</dbReference>
<dbReference type="InterPro" id="IPR016039">
    <property type="entry name" value="Thiolase-like"/>
</dbReference>
<evidence type="ECO:0000256" key="2">
    <source>
        <dbReference type="ARBA" id="ARBA00022679"/>
    </source>
</evidence>
<dbReference type="PANTHER" id="PTHR34069:SF2">
    <property type="entry name" value="BETA-KETOACYL-[ACYL-CARRIER-PROTEIN] SYNTHASE III"/>
    <property type="match status" value="1"/>
</dbReference>
<dbReference type="AlphaFoldDB" id="A0AAE8W4F1"/>
<feature type="domain" description="Beta-ketoacyl-[acyl-carrier-protein] synthase III N-terminal" evidence="5">
    <location>
        <begin position="109"/>
        <end position="181"/>
    </location>
</feature>
<evidence type="ECO:0000259" key="5">
    <source>
        <dbReference type="Pfam" id="PF08545"/>
    </source>
</evidence>
<accession>A0AAE8W4F1</accession>
<sequence>MKVTDVFISGIGVHLPDTVPIEQAVADGLIAEGPARESGYTGAAVAGDVPPVDMALAAARQALARSGQDPTGLSLLLYADNYNNGPVGWYPQSYLQRHLVGGRLATAEVRQGCNGMFAALELAAGFLTGQGPDAAAMTVAADNISMPHVNRWQCLAPDFVVGDAASAVVLTRAAGVAQLLSVASTTVVELEEMGRGREPLFPSRDDAAAWDLARRIADFQVNVTARDDGESPWLPLIKARIEVIDQVLDEAGIEVSDVTRVAYNHSSRQHMEDGVLRTLGIGIDRSNWEFGRHLGHLGPSDQVIFLDHALRSGELAHGDHLLMLGISPGLNIAAAVVRILAAPSWSSSRPHRRTA</sequence>
<organism evidence="6 7">
    <name type="scientific">Streptomyces ipomoeae</name>
    <dbReference type="NCBI Taxonomy" id="103232"/>
    <lineage>
        <taxon>Bacteria</taxon>
        <taxon>Bacillati</taxon>
        <taxon>Actinomycetota</taxon>
        <taxon>Actinomycetes</taxon>
        <taxon>Kitasatosporales</taxon>
        <taxon>Streptomycetaceae</taxon>
        <taxon>Streptomyces</taxon>
    </lineage>
</organism>
<reference evidence="6 7" key="1">
    <citation type="submission" date="2019-03" db="EMBL/GenBank/DDBJ databases">
        <title>Comparative genomic analyses of the sweetpotato soil rot pathogen, Streptomyces ipomoeae.</title>
        <authorList>
            <person name="Ruschel Soares N."/>
            <person name="Badger J.H."/>
            <person name="Huguet-Tapia J.C."/>
            <person name="Clark C.A."/>
            <person name="Pettis G.S."/>
        </authorList>
    </citation>
    <scope>NUCLEOTIDE SEQUENCE [LARGE SCALE GENOMIC DNA]</scope>
    <source>
        <strain evidence="6 7">88-35</strain>
    </source>
</reference>
<evidence type="ECO:0000259" key="4">
    <source>
        <dbReference type="Pfam" id="PF08541"/>
    </source>
</evidence>
<evidence type="ECO:0000256" key="3">
    <source>
        <dbReference type="ARBA" id="ARBA00023315"/>
    </source>
</evidence>
<gene>
    <name evidence="6" type="ORF">Sipo8835_10210</name>
</gene>
<protein>
    <submittedName>
        <fullName evidence="6">3-oxoacyl-ACP synthase</fullName>
    </submittedName>
</protein>
<dbReference type="GO" id="GO:0006633">
    <property type="term" value="P:fatty acid biosynthetic process"/>
    <property type="evidence" value="ECO:0007669"/>
    <property type="project" value="InterPro"/>
</dbReference>
<dbReference type="PANTHER" id="PTHR34069">
    <property type="entry name" value="3-OXOACYL-[ACYL-CARRIER-PROTEIN] SYNTHASE 3"/>
    <property type="match status" value="1"/>
</dbReference>
<keyword evidence="3" id="KW-0012">Acyltransferase</keyword>
<name>A0AAE8W4F1_9ACTN</name>
<dbReference type="Pfam" id="PF08541">
    <property type="entry name" value="ACP_syn_III_C"/>
    <property type="match status" value="1"/>
</dbReference>
<keyword evidence="1" id="KW-0963">Cytoplasm</keyword>
<dbReference type="SUPFAM" id="SSF53901">
    <property type="entry name" value="Thiolase-like"/>
    <property type="match status" value="1"/>
</dbReference>
<evidence type="ECO:0000313" key="6">
    <source>
        <dbReference type="EMBL" id="TQE36422.1"/>
    </source>
</evidence>
<dbReference type="GO" id="GO:0004315">
    <property type="term" value="F:3-oxoacyl-[acyl-carrier-protein] synthase activity"/>
    <property type="evidence" value="ECO:0007669"/>
    <property type="project" value="InterPro"/>
</dbReference>
<feature type="domain" description="Beta-ketoacyl-[acyl-carrier-protein] synthase III C-terminal" evidence="4">
    <location>
        <begin position="248"/>
        <end position="339"/>
    </location>
</feature>
<dbReference type="CDD" id="cd00827">
    <property type="entry name" value="init_cond_enzymes"/>
    <property type="match status" value="1"/>
</dbReference>
<keyword evidence="2" id="KW-0808">Transferase</keyword>
<dbReference type="Proteomes" id="UP000318720">
    <property type="component" value="Unassembled WGS sequence"/>
</dbReference>
<dbReference type="GO" id="GO:0044550">
    <property type="term" value="P:secondary metabolite biosynthetic process"/>
    <property type="evidence" value="ECO:0007669"/>
    <property type="project" value="TreeGrafter"/>
</dbReference>
<dbReference type="Gene3D" id="3.40.47.10">
    <property type="match status" value="2"/>
</dbReference>
<evidence type="ECO:0000256" key="1">
    <source>
        <dbReference type="ARBA" id="ARBA00022490"/>
    </source>
</evidence>
<dbReference type="InterPro" id="IPR013747">
    <property type="entry name" value="ACP_syn_III_C"/>
</dbReference>
<dbReference type="EMBL" id="SPAZ01000091">
    <property type="protein sequence ID" value="TQE36422.1"/>
    <property type="molecule type" value="Genomic_DNA"/>
</dbReference>
<dbReference type="InterPro" id="IPR013751">
    <property type="entry name" value="ACP_syn_III_N"/>
</dbReference>
<comment type="caution">
    <text evidence="6">The sequence shown here is derived from an EMBL/GenBank/DDBJ whole genome shotgun (WGS) entry which is preliminary data.</text>
</comment>